<comment type="similarity">
    <text evidence="2">Belongs to the AIM9 family.</text>
</comment>
<organism evidence="7 8">
    <name type="scientific">Phaeomoniella chlamydospora</name>
    <name type="common">Phaeoacremonium chlamydosporum</name>
    <dbReference type="NCBI Taxonomy" id="158046"/>
    <lineage>
        <taxon>Eukaryota</taxon>
        <taxon>Fungi</taxon>
        <taxon>Dikarya</taxon>
        <taxon>Ascomycota</taxon>
        <taxon>Pezizomycotina</taxon>
        <taxon>Eurotiomycetes</taxon>
        <taxon>Chaetothyriomycetidae</taxon>
        <taxon>Phaeomoniellales</taxon>
        <taxon>Phaeomoniellaceae</taxon>
        <taxon>Phaeomoniella</taxon>
    </lineage>
</organism>
<accession>A0A0G2EPP1</accession>
<reference evidence="7 8" key="2">
    <citation type="submission" date="2015-05" db="EMBL/GenBank/DDBJ databases">
        <authorList>
            <person name="Morales-Cruz A."/>
            <person name="Amrine K.C."/>
            <person name="Cantu D."/>
        </authorList>
    </citation>
    <scope>NUCLEOTIDE SEQUENCE [LARGE SCALE GENOMIC DNA]</scope>
    <source>
        <strain evidence="7">UCRPC4</strain>
    </source>
</reference>
<dbReference type="AlphaFoldDB" id="A0A0G2EPP1"/>
<dbReference type="InterPro" id="IPR011009">
    <property type="entry name" value="Kinase-like_dom_sf"/>
</dbReference>
<comment type="subcellular location">
    <subcellularLocation>
        <location evidence="1">Mitochondrion</location>
    </subcellularLocation>
</comment>
<evidence type="ECO:0000256" key="6">
    <source>
        <dbReference type="ARBA" id="ARBA00031849"/>
    </source>
</evidence>
<protein>
    <recommendedName>
        <fullName evidence="3">Altered inheritance of mitochondria protein 9, mitochondrial</fullName>
    </recommendedName>
    <alternativeName>
        <fullName evidence="6">Found in mitochondrial proteome protein 29</fullName>
    </alternativeName>
</protein>
<dbReference type="EMBL" id="LCWF01000056">
    <property type="protein sequence ID" value="KKY24757.1"/>
    <property type="molecule type" value="Genomic_DNA"/>
</dbReference>
<evidence type="ECO:0000256" key="2">
    <source>
        <dbReference type="ARBA" id="ARBA00005543"/>
    </source>
</evidence>
<evidence type="ECO:0000313" key="7">
    <source>
        <dbReference type="EMBL" id="KKY24757.1"/>
    </source>
</evidence>
<dbReference type="GO" id="GO:0005739">
    <property type="term" value="C:mitochondrion"/>
    <property type="evidence" value="ECO:0007669"/>
    <property type="project" value="UniProtKB-SubCell"/>
</dbReference>
<keyword evidence="8" id="KW-1185">Reference proteome</keyword>
<dbReference type="OrthoDB" id="2831558at2759"/>
<proteinExistence type="inferred from homology"/>
<dbReference type="GO" id="GO:0016740">
    <property type="term" value="F:transferase activity"/>
    <property type="evidence" value="ECO:0007669"/>
    <property type="project" value="UniProtKB-KW"/>
</dbReference>
<evidence type="ECO:0000256" key="4">
    <source>
        <dbReference type="ARBA" id="ARBA00022946"/>
    </source>
</evidence>
<sequence>MDNGSEVFTKLPNPNAGPIPFTTASEVATRELLLDVFKLPVPRIPAWSSEASKIPVEAEYIIEERAPGVRLGSLWNQRSQDTKLKLVAQVAEMENSLTTITFPKHGCIYFKEDLDFLTGNTEDLDIDLADTEALKRLSIVPLTAAELWTDTRRDMELDRGPWKKPSEYTQALGRNEIT</sequence>
<dbReference type="Proteomes" id="UP000053317">
    <property type="component" value="Unassembled WGS sequence"/>
</dbReference>
<keyword evidence="4" id="KW-0809">Transit peptide</keyword>
<reference evidence="7 8" key="1">
    <citation type="submission" date="2015-05" db="EMBL/GenBank/DDBJ databases">
        <title>Distinctive expansion of gene families associated with plant cell wall degradation and secondary metabolism in the genomes of grapevine trunk pathogens.</title>
        <authorList>
            <person name="Lawrence D.P."/>
            <person name="Travadon R."/>
            <person name="Rolshausen P.E."/>
            <person name="Baumgartner K."/>
        </authorList>
    </citation>
    <scope>NUCLEOTIDE SEQUENCE [LARGE SCALE GENOMIC DNA]</scope>
    <source>
        <strain evidence="7">UCRPC4</strain>
    </source>
</reference>
<keyword evidence="7" id="KW-0808">Transferase</keyword>
<dbReference type="PANTHER" id="PTHR36091:SF1">
    <property type="entry name" value="ALTERED INHERITANCE OF MITOCHONDRIA PROTEIN 9, MITOCHONDRIAL"/>
    <property type="match status" value="1"/>
</dbReference>
<comment type="caution">
    <text evidence="7">The sequence shown here is derived from an EMBL/GenBank/DDBJ whole genome shotgun (WGS) entry which is preliminary data.</text>
</comment>
<dbReference type="InterPro" id="IPR051035">
    <property type="entry name" value="Mito_inheritance_9"/>
</dbReference>
<gene>
    <name evidence="7" type="ORF">UCRPC4_g02287</name>
</gene>
<dbReference type="PANTHER" id="PTHR36091">
    <property type="entry name" value="ALTERED INHERITANCE OF MITOCHONDRIA PROTEIN 9, MITOCHONDRIAL"/>
    <property type="match status" value="1"/>
</dbReference>
<evidence type="ECO:0000256" key="1">
    <source>
        <dbReference type="ARBA" id="ARBA00004173"/>
    </source>
</evidence>
<evidence type="ECO:0000313" key="8">
    <source>
        <dbReference type="Proteomes" id="UP000053317"/>
    </source>
</evidence>
<evidence type="ECO:0000256" key="3">
    <source>
        <dbReference type="ARBA" id="ARBA00016197"/>
    </source>
</evidence>
<dbReference type="SUPFAM" id="SSF56112">
    <property type="entry name" value="Protein kinase-like (PK-like)"/>
    <property type="match status" value="1"/>
</dbReference>
<evidence type="ECO:0000256" key="5">
    <source>
        <dbReference type="ARBA" id="ARBA00023128"/>
    </source>
</evidence>
<keyword evidence="5" id="KW-0496">Mitochondrion</keyword>
<name>A0A0G2EPP1_PHACM</name>